<dbReference type="InterPro" id="IPR039420">
    <property type="entry name" value="WalR-like"/>
</dbReference>
<dbReference type="PANTHER" id="PTHR43214:SF38">
    <property type="entry name" value="NITRATE_NITRITE RESPONSE REGULATOR PROTEIN NARL"/>
    <property type="match status" value="1"/>
</dbReference>
<dbReference type="InterPro" id="IPR036388">
    <property type="entry name" value="WH-like_DNA-bd_sf"/>
</dbReference>
<dbReference type="RefSeq" id="WP_207354677.1">
    <property type="nucleotide sequence ID" value="NZ_CP071503.1"/>
</dbReference>
<evidence type="ECO:0000313" key="3">
    <source>
        <dbReference type="EMBL" id="QSX33444.1"/>
    </source>
</evidence>
<name>A0ABX7QPW4_9GAMM</name>
<dbReference type="InterPro" id="IPR016032">
    <property type="entry name" value="Sig_transdc_resp-reg_C-effctor"/>
</dbReference>
<dbReference type="PANTHER" id="PTHR43214">
    <property type="entry name" value="TWO-COMPONENT RESPONSE REGULATOR"/>
    <property type="match status" value="1"/>
</dbReference>
<feature type="domain" description="HTH luxR-type" evidence="2">
    <location>
        <begin position="147"/>
        <end position="212"/>
    </location>
</feature>
<dbReference type="SUPFAM" id="SSF46894">
    <property type="entry name" value="C-terminal effector domain of the bipartite response regulators"/>
    <property type="match status" value="1"/>
</dbReference>
<evidence type="ECO:0000259" key="2">
    <source>
        <dbReference type="PROSITE" id="PS50043"/>
    </source>
</evidence>
<dbReference type="Pfam" id="PF00196">
    <property type="entry name" value="GerE"/>
    <property type="match status" value="1"/>
</dbReference>
<dbReference type="EMBL" id="CP071503">
    <property type="protein sequence ID" value="QSX33444.1"/>
    <property type="molecule type" value="Genomic_DNA"/>
</dbReference>
<evidence type="ECO:0000256" key="1">
    <source>
        <dbReference type="ARBA" id="ARBA00023125"/>
    </source>
</evidence>
<dbReference type="InterPro" id="IPR000792">
    <property type="entry name" value="Tscrpt_reg_LuxR_C"/>
</dbReference>
<dbReference type="Gene3D" id="1.10.10.10">
    <property type="entry name" value="Winged helix-like DNA-binding domain superfamily/Winged helix DNA-binding domain"/>
    <property type="match status" value="1"/>
</dbReference>
<evidence type="ECO:0000313" key="4">
    <source>
        <dbReference type="Proteomes" id="UP000662770"/>
    </source>
</evidence>
<dbReference type="SMART" id="SM00421">
    <property type="entry name" value="HTH_LUXR"/>
    <property type="match status" value="1"/>
</dbReference>
<dbReference type="Gene3D" id="3.40.50.2300">
    <property type="match status" value="1"/>
</dbReference>
<dbReference type="CDD" id="cd06170">
    <property type="entry name" value="LuxR_C_like"/>
    <property type="match status" value="1"/>
</dbReference>
<keyword evidence="4" id="KW-1185">Reference proteome</keyword>
<dbReference type="Proteomes" id="UP000662770">
    <property type="component" value="Chromosome"/>
</dbReference>
<proteinExistence type="predicted"/>
<dbReference type="PROSITE" id="PS00622">
    <property type="entry name" value="HTH_LUXR_1"/>
    <property type="match status" value="1"/>
</dbReference>
<protein>
    <submittedName>
        <fullName evidence="3">Response regulator transcription factor</fullName>
    </submittedName>
</protein>
<gene>
    <name evidence="3" type="ORF">JYB87_17290</name>
</gene>
<keyword evidence="1" id="KW-0238">DNA-binding</keyword>
<dbReference type="PROSITE" id="PS50043">
    <property type="entry name" value="HTH_LUXR_2"/>
    <property type="match status" value="1"/>
</dbReference>
<organism evidence="3 4">
    <name type="scientific">Shewanella avicenniae</name>
    <dbReference type="NCBI Taxonomy" id="2814294"/>
    <lineage>
        <taxon>Bacteria</taxon>
        <taxon>Pseudomonadati</taxon>
        <taxon>Pseudomonadota</taxon>
        <taxon>Gammaproteobacteria</taxon>
        <taxon>Alteromonadales</taxon>
        <taxon>Shewanellaceae</taxon>
        <taxon>Shewanella</taxon>
    </lineage>
</organism>
<dbReference type="PRINTS" id="PR00038">
    <property type="entry name" value="HTHLUXR"/>
</dbReference>
<reference evidence="3 4" key="1">
    <citation type="submission" date="2021-03" db="EMBL/GenBank/DDBJ databases">
        <title>Novel species identification of genus Shewanella.</title>
        <authorList>
            <person name="Liu G."/>
            <person name="Zhang Q."/>
        </authorList>
    </citation>
    <scope>NUCLEOTIDE SEQUENCE [LARGE SCALE GENOMIC DNA]</scope>
    <source>
        <strain evidence="3 4">FJAT-51800</strain>
    </source>
</reference>
<accession>A0ABX7QPW4</accession>
<sequence>MVDFSRLIVAGGRNSVGELPVLSQSLGLSTEICRGESLPDNIDEHCLVAIPFQNMRLDKYTVPACLIHIMQHASVFLYQVDEQLVDSEFAIRFGIRGLIYADRPLDQMVRAINLLMKRQLYFDRALLSKLVENMLLSQKEIVVDSCEAFVNGCLTRQELRIIDLVSVGARNREIAEQLNISNNTVKTHMSAIFRKTGARNRVELLRWAQNGEPPHKAVS</sequence>